<comment type="caution">
    <text evidence="1">The sequence shown here is derived from an EMBL/GenBank/DDBJ whole genome shotgun (WGS) entry which is preliminary data.</text>
</comment>
<name>A0A0F9II01_9ZZZZ</name>
<reference evidence="1" key="1">
    <citation type="journal article" date="2015" name="Nature">
        <title>Complex archaea that bridge the gap between prokaryotes and eukaryotes.</title>
        <authorList>
            <person name="Spang A."/>
            <person name="Saw J.H."/>
            <person name="Jorgensen S.L."/>
            <person name="Zaremba-Niedzwiedzka K."/>
            <person name="Martijn J."/>
            <person name="Lind A.E."/>
            <person name="van Eijk R."/>
            <person name="Schleper C."/>
            <person name="Guy L."/>
            <person name="Ettema T.J."/>
        </authorList>
    </citation>
    <scope>NUCLEOTIDE SEQUENCE</scope>
</reference>
<dbReference type="AlphaFoldDB" id="A0A0F9II01"/>
<accession>A0A0F9II01</accession>
<sequence>MEELYDKSKTEYNLNFSKSNLIGQEQFKATYFYTSRDYISCYLHWKAIRLLISNRLTEDELKKCKIYESNLFNKGGKYINNGFIRNNSFVMRLDNYIELIQFYLKKIGLDIQDKGEEDLF</sequence>
<gene>
    <name evidence="1" type="ORF">LCGC14_1577480</name>
</gene>
<protein>
    <submittedName>
        <fullName evidence="1">Uncharacterized protein</fullName>
    </submittedName>
</protein>
<proteinExistence type="predicted"/>
<dbReference type="EMBL" id="LAZR01012375">
    <property type="protein sequence ID" value="KKM27162.1"/>
    <property type="molecule type" value="Genomic_DNA"/>
</dbReference>
<organism evidence="1">
    <name type="scientific">marine sediment metagenome</name>
    <dbReference type="NCBI Taxonomy" id="412755"/>
    <lineage>
        <taxon>unclassified sequences</taxon>
        <taxon>metagenomes</taxon>
        <taxon>ecological metagenomes</taxon>
    </lineage>
</organism>
<evidence type="ECO:0000313" key="1">
    <source>
        <dbReference type="EMBL" id="KKM27162.1"/>
    </source>
</evidence>